<comment type="caution">
    <text evidence="2">The sequence shown here is derived from an EMBL/GenBank/DDBJ whole genome shotgun (WGS) entry which is preliminary data.</text>
</comment>
<evidence type="ECO:0000313" key="2">
    <source>
        <dbReference type="EMBL" id="TFF27376.1"/>
    </source>
</evidence>
<name>A0A4Y8RT13_9HYPH</name>
<feature type="region of interest" description="Disordered" evidence="1">
    <location>
        <begin position="43"/>
        <end position="65"/>
    </location>
</feature>
<protein>
    <submittedName>
        <fullName evidence="2">Uncharacterized protein</fullName>
    </submittedName>
</protein>
<dbReference type="EMBL" id="SOZD01000001">
    <property type="protein sequence ID" value="TFF27376.1"/>
    <property type="molecule type" value="Genomic_DNA"/>
</dbReference>
<sequence length="212" mass="23699">MRQEPDIDPPVTPKERADSMAIARTHISACRLALLEAGLLRETPRRRRGRRKPEAAPGPDASDRQTAMAGVIALASIAQGLVRACRRPDCRRAFTCRFTTRRGDEAVHYPPCLRQWPQEAVEALRLGALRMRDPQHFRDPAALAEEAAAFRRREAIAAMRNKPPGGRPETAANTMDGGERISGRPAAVRRYEETAIARRRPTPHGTQEMRRT</sequence>
<dbReference type="AlphaFoldDB" id="A0A4Y8RT13"/>
<evidence type="ECO:0000313" key="3">
    <source>
        <dbReference type="Proteomes" id="UP000298179"/>
    </source>
</evidence>
<evidence type="ECO:0000256" key="1">
    <source>
        <dbReference type="SAM" id="MobiDB-lite"/>
    </source>
</evidence>
<proteinExistence type="predicted"/>
<organism evidence="2 3">
    <name type="scientific">Jiella endophytica</name>
    <dbReference type="NCBI Taxonomy" id="2558362"/>
    <lineage>
        <taxon>Bacteria</taxon>
        <taxon>Pseudomonadati</taxon>
        <taxon>Pseudomonadota</taxon>
        <taxon>Alphaproteobacteria</taxon>
        <taxon>Hyphomicrobiales</taxon>
        <taxon>Aurantimonadaceae</taxon>
        <taxon>Jiella</taxon>
    </lineage>
</organism>
<accession>A0A4Y8RT13</accession>
<reference evidence="2 3" key="1">
    <citation type="submission" date="2019-03" db="EMBL/GenBank/DDBJ databases">
        <title>Jiella endophytica sp. nov., a novel endophytic bacterium isolated from root of Ficus microcarpa Linn. f.</title>
        <authorList>
            <person name="Tuo L."/>
        </authorList>
    </citation>
    <scope>NUCLEOTIDE SEQUENCE [LARGE SCALE GENOMIC DNA]</scope>
    <source>
        <strain evidence="2 3">CBS5Q-3</strain>
    </source>
</reference>
<dbReference type="RefSeq" id="WP_134759926.1">
    <property type="nucleotide sequence ID" value="NZ_SOZD01000001.1"/>
</dbReference>
<keyword evidence="3" id="KW-1185">Reference proteome</keyword>
<gene>
    <name evidence="2" type="ORF">E3C22_02655</name>
</gene>
<dbReference type="Proteomes" id="UP000298179">
    <property type="component" value="Unassembled WGS sequence"/>
</dbReference>
<feature type="region of interest" description="Disordered" evidence="1">
    <location>
        <begin position="158"/>
        <end position="212"/>
    </location>
</feature>